<comment type="caution">
    <text evidence="2">The sequence shown here is derived from an EMBL/GenBank/DDBJ whole genome shotgun (WGS) entry which is preliminary data.</text>
</comment>
<keyword evidence="1" id="KW-1133">Transmembrane helix</keyword>
<keyword evidence="1" id="KW-0812">Transmembrane</keyword>
<feature type="transmembrane region" description="Helical" evidence="1">
    <location>
        <begin position="144"/>
        <end position="162"/>
    </location>
</feature>
<organism evidence="2 3">
    <name type="scientific">Candidatus Methanoperedens nitratireducens</name>
    <dbReference type="NCBI Taxonomy" id="1392998"/>
    <lineage>
        <taxon>Archaea</taxon>
        <taxon>Methanobacteriati</taxon>
        <taxon>Methanobacteriota</taxon>
        <taxon>Stenosarchaea group</taxon>
        <taxon>Methanomicrobia</taxon>
        <taxon>Methanosarcinales</taxon>
        <taxon>ANME-2 cluster</taxon>
        <taxon>Candidatus Methanoperedentaceae</taxon>
        <taxon>Candidatus Methanoperedens</taxon>
    </lineage>
</organism>
<dbReference type="Proteomes" id="UP000050360">
    <property type="component" value="Unassembled WGS sequence"/>
</dbReference>
<gene>
    <name evidence="2" type="ORF">MPEBLZ_03918</name>
</gene>
<name>A0A0P8CFZ2_9EURY</name>
<protein>
    <submittedName>
        <fullName evidence="2">Uncharacterized protein</fullName>
    </submittedName>
</protein>
<dbReference type="EMBL" id="LKCM01000337">
    <property type="protein sequence ID" value="KPQ41555.1"/>
    <property type="molecule type" value="Genomic_DNA"/>
</dbReference>
<evidence type="ECO:0000313" key="3">
    <source>
        <dbReference type="Proteomes" id="UP000050360"/>
    </source>
</evidence>
<sequence length="168" mass="17690">MNNKRLAELLLVSIVILIATPTTFAKPEYLTNLTAIYGAGSCDTCHINGASDGPRTGYGTLFENQVDHLTNASEALIAIGAPPTATVTSTVTTTMAATPGVTTGTTPGITETEIPGIIEETEIPEETTEIPEETTVTATTTPRSPGFGIIISIVGLFAWAILERRRNK</sequence>
<reference evidence="2 3" key="1">
    <citation type="submission" date="2015-09" db="EMBL/GenBank/DDBJ databases">
        <title>A metagenomics-based metabolic model of nitrate-dependent anaerobic oxidation of methane by Methanoperedens-like archaea.</title>
        <authorList>
            <person name="Arshad A."/>
            <person name="Speth D.R."/>
            <person name="De Graaf R.M."/>
            <person name="Op Den Camp H.J."/>
            <person name="Jetten M.S."/>
            <person name="Welte C.U."/>
        </authorList>
    </citation>
    <scope>NUCLEOTIDE SEQUENCE [LARGE SCALE GENOMIC DNA]</scope>
</reference>
<keyword evidence="1" id="KW-0472">Membrane</keyword>
<proteinExistence type="predicted"/>
<evidence type="ECO:0000256" key="1">
    <source>
        <dbReference type="SAM" id="Phobius"/>
    </source>
</evidence>
<evidence type="ECO:0000313" key="2">
    <source>
        <dbReference type="EMBL" id="KPQ41555.1"/>
    </source>
</evidence>
<dbReference type="AlphaFoldDB" id="A0A0P8CFZ2"/>
<accession>A0A0P8CFZ2</accession>
<dbReference type="PATRIC" id="fig|1719120.3.peg.4265"/>